<evidence type="ECO:0000313" key="4">
    <source>
        <dbReference type="EMBL" id="BET27382.1"/>
    </source>
</evidence>
<sequence>METASRAWMDKTLSTAFLPFVQRWRDEDSEPASRFLKWIVNGEHFGHLDKAHLPIILPAFKDAGLPLEHTALGLELVTDANQQTLSAALISIAQRLRAFGLVPGWRNEEQLVLNQGGELIAQAERALFKTLGLRSRAIHVHVENQHGQIWTGVRAHTKHENPGMLDNVAAGGIASTESVEQTLWRELDEEAGLNPDSFSWIKPLPPGELVLSRPLLYGGWHHENVVLFHGQLKPGHRPCNRDGEVEAFQLMSPKACIHAINTHQFTPDAALCCALALSTVKQNQKD</sequence>
<organism evidence="4 5">
    <name type="scientific">Limnobacter thiooxidans</name>
    <dbReference type="NCBI Taxonomy" id="131080"/>
    <lineage>
        <taxon>Bacteria</taxon>
        <taxon>Pseudomonadati</taxon>
        <taxon>Pseudomonadota</taxon>
        <taxon>Betaproteobacteria</taxon>
        <taxon>Burkholderiales</taxon>
        <taxon>Burkholderiaceae</taxon>
        <taxon>Limnobacter</taxon>
    </lineage>
</organism>
<dbReference type="PROSITE" id="PS00893">
    <property type="entry name" value="NUDIX_BOX"/>
    <property type="match status" value="1"/>
</dbReference>
<dbReference type="Gene3D" id="3.90.79.10">
    <property type="entry name" value="Nucleoside Triphosphate Pyrophosphohydrolase"/>
    <property type="match status" value="1"/>
</dbReference>
<dbReference type="AlphaFoldDB" id="A0AA86JME7"/>
<evidence type="ECO:0000256" key="1">
    <source>
        <dbReference type="ARBA" id="ARBA00001946"/>
    </source>
</evidence>
<dbReference type="KEGG" id="lto:RGQ30_28830"/>
<proteinExistence type="predicted"/>
<accession>A0AA86JME7</accession>
<keyword evidence="2" id="KW-0378">Hydrolase</keyword>
<evidence type="ECO:0000313" key="5">
    <source>
        <dbReference type="Proteomes" id="UP001329151"/>
    </source>
</evidence>
<dbReference type="EMBL" id="AP028947">
    <property type="protein sequence ID" value="BET27382.1"/>
    <property type="molecule type" value="Genomic_DNA"/>
</dbReference>
<dbReference type="InterPro" id="IPR000086">
    <property type="entry name" value="NUDIX_hydrolase_dom"/>
</dbReference>
<evidence type="ECO:0000259" key="3">
    <source>
        <dbReference type="PROSITE" id="PS51462"/>
    </source>
</evidence>
<protein>
    <recommendedName>
        <fullName evidence="3">Nudix hydrolase domain-containing protein</fullName>
    </recommendedName>
</protein>
<dbReference type="Pfam" id="PF00293">
    <property type="entry name" value="NUDIX"/>
    <property type="match status" value="1"/>
</dbReference>
<keyword evidence="5" id="KW-1185">Reference proteome</keyword>
<comment type="cofactor">
    <cofactor evidence="1">
        <name>Mg(2+)</name>
        <dbReference type="ChEBI" id="CHEBI:18420"/>
    </cofactor>
</comment>
<gene>
    <name evidence="4" type="ORF">RGQ30_28830</name>
</gene>
<dbReference type="SUPFAM" id="SSF55811">
    <property type="entry name" value="Nudix"/>
    <property type="match status" value="1"/>
</dbReference>
<feature type="domain" description="Nudix hydrolase" evidence="3">
    <location>
        <begin position="133"/>
        <end position="275"/>
    </location>
</feature>
<reference evidence="4 5" key="1">
    <citation type="submission" date="2023-10" db="EMBL/GenBank/DDBJ databases">
        <title>Complete Genome Sequence of Limnobacter thiooxidans CS-K2T, Isolated from freshwater lake sediments in Bavaria, Germany.</title>
        <authorList>
            <person name="Naruki M."/>
            <person name="Watanabe A."/>
            <person name="Warashina T."/>
            <person name="Morita T."/>
            <person name="Arakawa K."/>
        </authorList>
    </citation>
    <scope>NUCLEOTIDE SEQUENCE [LARGE SCALE GENOMIC DNA]</scope>
    <source>
        <strain evidence="4 5">CS-K2</strain>
    </source>
</reference>
<dbReference type="GO" id="GO:0016787">
    <property type="term" value="F:hydrolase activity"/>
    <property type="evidence" value="ECO:0007669"/>
    <property type="project" value="UniProtKB-KW"/>
</dbReference>
<dbReference type="PROSITE" id="PS51462">
    <property type="entry name" value="NUDIX"/>
    <property type="match status" value="1"/>
</dbReference>
<dbReference type="Gene3D" id="3.30.750.160">
    <property type="match status" value="1"/>
</dbReference>
<dbReference type="Proteomes" id="UP001329151">
    <property type="component" value="Chromosome"/>
</dbReference>
<dbReference type="RefSeq" id="WP_130557535.1">
    <property type="nucleotide sequence ID" value="NZ_AP028947.1"/>
</dbReference>
<name>A0AA86JME7_9BURK</name>
<dbReference type="InterPro" id="IPR015797">
    <property type="entry name" value="NUDIX_hydrolase-like_dom_sf"/>
</dbReference>
<dbReference type="CDD" id="cd03676">
    <property type="entry name" value="NUDIX_Tnr3_like"/>
    <property type="match status" value="1"/>
</dbReference>
<dbReference type="InterPro" id="IPR020084">
    <property type="entry name" value="NUDIX_hydrolase_CS"/>
</dbReference>
<evidence type="ECO:0000256" key="2">
    <source>
        <dbReference type="ARBA" id="ARBA00022801"/>
    </source>
</evidence>